<evidence type="ECO:0000313" key="13">
    <source>
        <dbReference type="EMBL" id="KAB2603992.1"/>
    </source>
</evidence>
<evidence type="ECO:0000256" key="1">
    <source>
        <dbReference type="ARBA" id="ARBA00004123"/>
    </source>
</evidence>
<dbReference type="Gene3D" id="3.40.50.720">
    <property type="entry name" value="NAD(P)-binding Rossmann-like Domain"/>
    <property type="match status" value="1"/>
</dbReference>
<evidence type="ECO:0000313" key="14">
    <source>
        <dbReference type="Proteomes" id="UP000327157"/>
    </source>
</evidence>
<keyword evidence="14" id="KW-1185">Reference proteome</keyword>
<dbReference type="InterPro" id="IPR001005">
    <property type="entry name" value="SANT/Myb"/>
</dbReference>
<evidence type="ECO:0000256" key="6">
    <source>
        <dbReference type="ARBA" id="ARBA00023163"/>
    </source>
</evidence>
<dbReference type="GO" id="GO:0009653">
    <property type="term" value="P:anatomical structure morphogenesis"/>
    <property type="evidence" value="ECO:0007669"/>
    <property type="project" value="UniProtKB-ARBA"/>
</dbReference>
<feature type="domain" description="HTH myb-type" evidence="12">
    <location>
        <begin position="375"/>
        <end position="427"/>
    </location>
</feature>
<dbReference type="Proteomes" id="UP000327157">
    <property type="component" value="Unassembled WGS sequence"/>
</dbReference>
<dbReference type="Pfam" id="PF05699">
    <property type="entry name" value="Dimer_Tnp_hAT"/>
    <property type="match status" value="1"/>
</dbReference>
<evidence type="ECO:0000256" key="7">
    <source>
        <dbReference type="ARBA" id="ARBA00023242"/>
    </source>
</evidence>
<evidence type="ECO:0000256" key="9">
    <source>
        <dbReference type="SAM" id="Phobius"/>
    </source>
</evidence>
<feature type="domain" description="Myb-like" evidence="10">
    <location>
        <begin position="428"/>
        <end position="478"/>
    </location>
</feature>
<keyword evidence="9" id="KW-1133">Transmembrane helix</keyword>
<evidence type="ECO:0000256" key="3">
    <source>
        <dbReference type="ARBA" id="ARBA00023015"/>
    </source>
</evidence>
<dbReference type="CDD" id="cd00167">
    <property type="entry name" value="SANT"/>
    <property type="match status" value="2"/>
</dbReference>
<feature type="transmembrane region" description="Helical" evidence="9">
    <location>
        <begin position="12"/>
        <end position="31"/>
    </location>
</feature>
<comment type="subcellular location">
    <subcellularLocation>
        <location evidence="1">Nucleus</location>
    </subcellularLocation>
</comment>
<feature type="domain" description="HTH myb-type" evidence="12">
    <location>
        <begin position="428"/>
        <end position="482"/>
    </location>
</feature>
<evidence type="ECO:0000259" key="12">
    <source>
        <dbReference type="PROSITE" id="PS51294"/>
    </source>
</evidence>
<sequence>MMNKISNEVDKYFVVPYISIVVGGFDLLNWWKSNTKEFPILTQIAKDIFAIPTSTIASENAFSLGKRVVDPFRASLTPKMLRADEVNFYKKPTEDMLQFYKEMEEVETNYEKPLDILVPLSGPESLLLLISISYLKRGVNDRGRVANDVEIEQTILDEEDASCKGKMSFVVQMRGSIPLFWPQEASGLVQRYDPTYQATKLYFEDLAMRYGNTVIVLNLLKHSLFIWYFSICVVIVLCFHLLPNLLRREPLKLVDGSQSHRTFVYINDVVEAVMLMIEILLGPMVTSSMWATLTMKLLVFFLVNGLCLLLCFHKFSANFSNVIFLWFKKCIDVAVDHSSLDNDSININGGSMLQSQGLPESRGGDGGGGHVVEGSKGLKKGPWTAAEDQILMDYVRKHGEGNWNSVQRNSGLNRCGKSCRLRWANHLRPNLKKGSFSPDEERLILELHSKYGNKWARMASQLPGRTDNEIKNYWNTRVKRRQRQGLPLYPHDIKQSQYSYSHSHSHSPPTSLTIPNGVLNPPTTPTQNSLYPNTDNSPSPTFCFQIQSPTQTHHHHHIPPLSPTTPCLSPLSSPHQPKPTSLTSLPLFDPTATASTSSFSSSTPSFTFHRPAPILGAPLRYKRYRDSVGYSPPISPTPQRYTSILRTSSMPDIASFQLTAAGTSTMPDISSFQFPRTFNNPFPPMPPTQFEYSDGLLSPSGSVYSVQSELPSNQVSQMHSEITIDANVSSAVAAESVADENNSGNGLLEDMLQEAEALARGGGGNNNSRMRGNGMLGSFDEKQVSDDYGRWLQSTTSMASSLFEAKPIHDDHLNSMPEDLSKLFSFIPSTEPVSDWYSDSGELSNGHSSGVTDTSLDFDLQHMASLFPITATGEHGRASSSWDNLPGIC</sequence>
<feature type="transmembrane region" description="Helical" evidence="9">
    <location>
        <begin position="297"/>
        <end position="315"/>
    </location>
</feature>
<name>A0A5N5FRX4_9ROSA</name>
<feature type="region of interest" description="Disordered" evidence="8">
    <location>
        <begin position="356"/>
        <end position="380"/>
    </location>
</feature>
<dbReference type="Gene3D" id="1.10.10.60">
    <property type="entry name" value="Homeodomain-like"/>
    <property type="match status" value="2"/>
</dbReference>
<dbReference type="GO" id="GO:0040008">
    <property type="term" value="P:regulation of growth"/>
    <property type="evidence" value="ECO:0007669"/>
    <property type="project" value="UniProtKB-ARBA"/>
</dbReference>
<feature type="compositionally biased region" description="Polar residues" evidence="8">
    <location>
        <begin position="525"/>
        <end position="545"/>
    </location>
</feature>
<dbReference type="GO" id="GO:0005634">
    <property type="term" value="C:nucleus"/>
    <property type="evidence" value="ECO:0007669"/>
    <property type="project" value="UniProtKB-SubCell"/>
</dbReference>
<dbReference type="PROSITE" id="PS51294">
    <property type="entry name" value="HTH_MYB"/>
    <property type="match status" value="2"/>
</dbReference>
<keyword evidence="7" id="KW-0539">Nucleus</keyword>
<dbReference type="InterPro" id="IPR008906">
    <property type="entry name" value="HATC_C_dom"/>
</dbReference>
<dbReference type="GO" id="GO:0016791">
    <property type="term" value="F:phosphatase activity"/>
    <property type="evidence" value="ECO:0007669"/>
    <property type="project" value="InterPro"/>
</dbReference>
<dbReference type="OrthoDB" id="2143914at2759"/>
<keyword evidence="9" id="KW-0812">Transmembrane</keyword>
<feature type="compositionally biased region" description="Low complexity" evidence="8">
    <location>
        <begin position="564"/>
        <end position="574"/>
    </location>
</feature>
<evidence type="ECO:0000256" key="2">
    <source>
        <dbReference type="ARBA" id="ARBA00022737"/>
    </source>
</evidence>
<dbReference type="PROSITE" id="PS50090">
    <property type="entry name" value="MYB_LIKE"/>
    <property type="match status" value="2"/>
</dbReference>
<dbReference type="GO" id="GO:0003677">
    <property type="term" value="F:DNA binding"/>
    <property type="evidence" value="ECO:0007669"/>
    <property type="project" value="UniProtKB-KW"/>
</dbReference>
<feature type="domain" description="Myb-like" evidence="10">
    <location>
        <begin position="375"/>
        <end position="427"/>
    </location>
</feature>
<organism evidence="13 14">
    <name type="scientific">Pyrus ussuriensis x Pyrus communis</name>
    <dbReference type="NCBI Taxonomy" id="2448454"/>
    <lineage>
        <taxon>Eukaryota</taxon>
        <taxon>Viridiplantae</taxon>
        <taxon>Streptophyta</taxon>
        <taxon>Embryophyta</taxon>
        <taxon>Tracheophyta</taxon>
        <taxon>Spermatophyta</taxon>
        <taxon>Magnoliopsida</taxon>
        <taxon>eudicotyledons</taxon>
        <taxon>Gunneridae</taxon>
        <taxon>Pentapetalae</taxon>
        <taxon>rosids</taxon>
        <taxon>fabids</taxon>
        <taxon>Rosales</taxon>
        <taxon>Rosaceae</taxon>
        <taxon>Amygdaloideae</taxon>
        <taxon>Maleae</taxon>
        <taxon>Pyrus</taxon>
    </lineage>
</organism>
<dbReference type="InterPro" id="IPR012337">
    <property type="entry name" value="RNaseH-like_sf"/>
</dbReference>
<feature type="region of interest" description="Disordered" evidence="8">
    <location>
        <begin position="496"/>
        <end position="580"/>
    </location>
</feature>
<evidence type="ECO:0000259" key="10">
    <source>
        <dbReference type="PROSITE" id="PS50090"/>
    </source>
</evidence>
<keyword evidence="4" id="KW-0238">DNA-binding</keyword>
<dbReference type="FunFam" id="1.10.10.60:FF:000001">
    <property type="entry name" value="MYB-related transcription factor"/>
    <property type="match status" value="1"/>
</dbReference>
<dbReference type="PANTHER" id="PTHR47995:SF18">
    <property type="entry name" value="TRANSCRIPTION FACTOR MYB65"/>
    <property type="match status" value="1"/>
</dbReference>
<dbReference type="InterPro" id="IPR002013">
    <property type="entry name" value="SAC_dom"/>
</dbReference>
<dbReference type="GO" id="GO:0048235">
    <property type="term" value="P:pollen sperm cell differentiation"/>
    <property type="evidence" value="ECO:0007669"/>
    <property type="project" value="UniProtKB-ARBA"/>
</dbReference>
<feature type="transmembrane region" description="Helical" evidence="9">
    <location>
        <begin position="224"/>
        <end position="242"/>
    </location>
</feature>
<dbReference type="InterPro" id="IPR017930">
    <property type="entry name" value="Myb_dom"/>
</dbReference>
<accession>A0A5N5FRX4</accession>
<dbReference type="GO" id="GO:0045893">
    <property type="term" value="P:positive regulation of DNA-templated transcription"/>
    <property type="evidence" value="ECO:0007669"/>
    <property type="project" value="UniProtKB-ARBA"/>
</dbReference>
<dbReference type="GO" id="GO:0046983">
    <property type="term" value="F:protein dimerization activity"/>
    <property type="evidence" value="ECO:0007669"/>
    <property type="project" value="InterPro"/>
</dbReference>
<keyword evidence="9" id="KW-0472">Membrane</keyword>
<dbReference type="AlphaFoldDB" id="A0A5N5FRX4"/>
<keyword evidence="3" id="KW-0805">Transcription regulation</keyword>
<dbReference type="EMBL" id="SMOL01000657">
    <property type="protein sequence ID" value="KAB2603992.1"/>
    <property type="molecule type" value="Genomic_DNA"/>
</dbReference>
<dbReference type="SMART" id="SM00717">
    <property type="entry name" value="SANT"/>
    <property type="match status" value="2"/>
</dbReference>
<gene>
    <name evidence="13" type="ORF">D8674_038770</name>
</gene>
<dbReference type="Pfam" id="PF00249">
    <property type="entry name" value="Myb_DNA-binding"/>
    <property type="match status" value="2"/>
</dbReference>
<feature type="domain" description="SAC" evidence="11">
    <location>
        <begin position="134"/>
        <end position="221"/>
    </location>
</feature>
<dbReference type="FunFam" id="1.10.10.60:FF:000119">
    <property type="entry name" value="Transcription factor GAMYB"/>
    <property type="match status" value="1"/>
</dbReference>
<evidence type="ECO:0000256" key="8">
    <source>
        <dbReference type="SAM" id="MobiDB-lite"/>
    </source>
</evidence>
<dbReference type="SUPFAM" id="SSF53098">
    <property type="entry name" value="Ribonuclease H-like"/>
    <property type="match status" value="1"/>
</dbReference>
<dbReference type="InterPro" id="IPR009057">
    <property type="entry name" value="Homeodomain-like_sf"/>
</dbReference>
<keyword evidence="6" id="KW-0804">Transcription</keyword>
<evidence type="ECO:0000259" key="11">
    <source>
        <dbReference type="PROSITE" id="PS50275"/>
    </source>
</evidence>
<protein>
    <submittedName>
        <fullName evidence="13">Transcription factor MYB86-like</fullName>
    </submittedName>
</protein>
<dbReference type="PROSITE" id="PS50275">
    <property type="entry name" value="SAC"/>
    <property type="match status" value="1"/>
</dbReference>
<dbReference type="SUPFAM" id="SSF46689">
    <property type="entry name" value="Homeodomain-like"/>
    <property type="match status" value="1"/>
</dbReference>
<dbReference type="Pfam" id="PF02383">
    <property type="entry name" value="Syja_N"/>
    <property type="match status" value="1"/>
</dbReference>
<reference evidence="13 14" key="1">
    <citation type="submission" date="2019-09" db="EMBL/GenBank/DDBJ databases">
        <authorList>
            <person name="Ou C."/>
        </authorList>
    </citation>
    <scope>NUCLEOTIDE SEQUENCE [LARGE SCALE GENOMIC DNA]</scope>
    <source>
        <strain evidence="13">S2</strain>
        <tissue evidence="13">Leaf</tissue>
    </source>
</reference>
<evidence type="ECO:0000256" key="5">
    <source>
        <dbReference type="ARBA" id="ARBA00023159"/>
    </source>
</evidence>
<reference evidence="13 14" key="2">
    <citation type="submission" date="2019-11" db="EMBL/GenBank/DDBJ databases">
        <title>A de novo genome assembly of a pear dwarfing rootstock.</title>
        <authorList>
            <person name="Wang F."/>
            <person name="Wang J."/>
            <person name="Li S."/>
            <person name="Zhang Y."/>
            <person name="Fang M."/>
            <person name="Ma L."/>
            <person name="Zhao Y."/>
            <person name="Jiang S."/>
        </authorList>
    </citation>
    <scope>NUCLEOTIDE SEQUENCE [LARGE SCALE GENOMIC DNA]</scope>
    <source>
        <strain evidence="13">S2</strain>
        <tissue evidence="13">Leaf</tissue>
    </source>
</reference>
<keyword evidence="2" id="KW-0677">Repeat</keyword>
<comment type="caution">
    <text evidence="13">The sequence shown here is derived from an EMBL/GenBank/DDBJ whole genome shotgun (WGS) entry which is preliminary data.</text>
</comment>
<evidence type="ECO:0000256" key="4">
    <source>
        <dbReference type="ARBA" id="ARBA00023125"/>
    </source>
</evidence>
<dbReference type="PANTHER" id="PTHR47995">
    <property type="entry name" value="TRANSCRIPTION FACTOR MYB33-RELATED"/>
    <property type="match status" value="1"/>
</dbReference>
<keyword evidence="5" id="KW-0010">Activator</keyword>
<proteinExistence type="predicted"/>